<evidence type="ECO:0000256" key="1">
    <source>
        <dbReference type="SAM" id="MobiDB-lite"/>
    </source>
</evidence>
<dbReference type="GeneID" id="9053646"/>
<dbReference type="AlphaFoldDB" id="C5K5X5"/>
<accession>C5K5X5</accession>
<evidence type="ECO:0000313" key="2">
    <source>
        <dbReference type="EMBL" id="EER20136.1"/>
    </source>
</evidence>
<organism evidence="3">
    <name type="scientific">Perkinsus marinus (strain ATCC 50983 / TXsc)</name>
    <dbReference type="NCBI Taxonomy" id="423536"/>
    <lineage>
        <taxon>Eukaryota</taxon>
        <taxon>Sar</taxon>
        <taxon>Alveolata</taxon>
        <taxon>Perkinsozoa</taxon>
        <taxon>Perkinsea</taxon>
        <taxon>Perkinsida</taxon>
        <taxon>Perkinsidae</taxon>
        <taxon>Perkinsus</taxon>
    </lineage>
</organism>
<proteinExistence type="predicted"/>
<name>C5K5X5_PERM5</name>
<dbReference type="EMBL" id="GG670791">
    <property type="protein sequence ID" value="EER20136.1"/>
    <property type="molecule type" value="Genomic_DNA"/>
</dbReference>
<feature type="region of interest" description="Disordered" evidence="1">
    <location>
        <begin position="51"/>
        <end position="102"/>
    </location>
</feature>
<sequence length="319" mass="34896">MDSARSDALSSLREIGRTTDDTANPSACDIIPSGTALLAMKISSSSGVASWRESSWSEGCEGAQSKVGMKDVREVDQTETSSAHRHPVESEERPQSPTSDIELPIQRNFRGWLVGEDSALQDALDRASVALAKARRVRPGQESSTSSTSSPRSEDGALPPLVCTQRPGSPPAWELVVHGESRSSPKDGPTVVHYHHHYHHHYSNGLPGDARIGEAEKKAMDDAMKMLKSSKSGTAQDDPTAVHHHVSHRHIHHDHQPVVLQHPIGHRGIIGAQQYLFRPSTADHPQRLRPASSPSFRSSWYRRTLACPQPPKTTRQFGA</sequence>
<dbReference type="RefSeq" id="XP_002788340.1">
    <property type="nucleotide sequence ID" value="XM_002788294.1"/>
</dbReference>
<feature type="region of interest" description="Disordered" evidence="1">
    <location>
        <begin position="1"/>
        <end position="27"/>
    </location>
</feature>
<reference evidence="2 3" key="1">
    <citation type="submission" date="2008-07" db="EMBL/GenBank/DDBJ databases">
        <authorList>
            <person name="El-Sayed N."/>
            <person name="Caler E."/>
            <person name="Inman J."/>
            <person name="Amedeo P."/>
            <person name="Hass B."/>
            <person name="Wortman J."/>
        </authorList>
    </citation>
    <scope>NUCLEOTIDE SEQUENCE [LARGE SCALE GENOMIC DNA]</scope>
    <source>
        <strain evidence="3">ATCC 50983 / TXsc</strain>
    </source>
</reference>
<protein>
    <submittedName>
        <fullName evidence="2">Uncharacterized protein</fullName>
    </submittedName>
</protein>
<keyword evidence="3" id="KW-1185">Reference proteome</keyword>
<evidence type="ECO:0000313" key="3">
    <source>
        <dbReference type="Proteomes" id="UP000007800"/>
    </source>
</evidence>
<dbReference type="Proteomes" id="UP000007800">
    <property type="component" value="Unassembled WGS sequence"/>
</dbReference>
<dbReference type="InParanoid" id="C5K5X5"/>
<gene>
    <name evidence="2" type="ORF">Pmar_PMAR026726</name>
</gene>
<feature type="region of interest" description="Disordered" evidence="1">
    <location>
        <begin position="133"/>
        <end position="169"/>
    </location>
</feature>